<name>A0A165E836_9BASI</name>
<dbReference type="InParanoid" id="A0A165E836"/>
<dbReference type="Proteomes" id="UP000076842">
    <property type="component" value="Unassembled WGS sequence"/>
</dbReference>
<organism evidence="1 2">
    <name type="scientific">Calocera cornea HHB12733</name>
    <dbReference type="NCBI Taxonomy" id="1353952"/>
    <lineage>
        <taxon>Eukaryota</taxon>
        <taxon>Fungi</taxon>
        <taxon>Dikarya</taxon>
        <taxon>Basidiomycota</taxon>
        <taxon>Agaricomycotina</taxon>
        <taxon>Dacrymycetes</taxon>
        <taxon>Dacrymycetales</taxon>
        <taxon>Dacrymycetaceae</taxon>
        <taxon>Calocera</taxon>
    </lineage>
</organism>
<evidence type="ECO:0000313" key="1">
    <source>
        <dbReference type="EMBL" id="KZT54301.1"/>
    </source>
</evidence>
<dbReference type="EMBL" id="KV424017">
    <property type="protein sequence ID" value="KZT54301.1"/>
    <property type="molecule type" value="Genomic_DNA"/>
</dbReference>
<sequence length="83" mass="9694">MQMQRHCMSTWCRLRYGARSWVTGGKSLHRLLPKGRAQSPSRSLLIDDEDLSRSRINLARLRMHPRDPARFELGVRPSPPERN</sequence>
<evidence type="ECO:0000313" key="2">
    <source>
        <dbReference type="Proteomes" id="UP000076842"/>
    </source>
</evidence>
<gene>
    <name evidence="1" type="ORF">CALCODRAFT_18055</name>
</gene>
<keyword evidence="2" id="KW-1185">Reference proteome</keyword>
<proteinExistence type="predicted"/>
<reference evidence="1 2" key="1">
    <citation type="journal article" date="2016" name="Mol. Biol. Evol.">
        <title>Comparative Genomics of Early-Diverging Mushroom-Forming Fungi Provides Insights into the Origins of Lignocellulose Decay Capabilities.</title>
        <authorList>
            <person name="Nagy L.G."/>
            <person name="Riley R."/>
            <person name="Tritt A."/>
            <person name="Adam C."/>
            <person name="Daum C."/>
            <person name="Floudas D."/>
            <person name="Sun H."/>
            <person name="Yadav J.S."/>
            <person name="Pangilinan J."/>
            <person name="Larsson K.H."/>
            <person name="Matsuura K."/>
            <person name="Barry K."/>
            <person name="Labutti K."/>
            <person name="Kuo R."/>
            <person name="Ohm R.A."/>
            <person name="Bhattacharya S.S."/>
            <person name="Shirouzu T."/>
            <person name="Yoshinaga Y."/>
            <person name="Martin F.M."/>
            <person name="Grigoriev I.V."/>
            <person name="Hibbett D.S."/>
        </authorList>
    </citation>
    <scope>NUCLEOTIDE SEQUENCE [LARGE SCALE GENOMIC DNA]</scope>
    <source>
        <strain evidence="1 2">HHB12733</strain>
    </source>
</reference>
<dbReference type="AlphaFoldDB" id="A0A165E836"/>
<protein>
    <submittedName>
        <fullName evidence="1">Uncharacterized protein</fullName>
    </submittedName>
</protein>
<accession>A0A165E836</accession>